<dbReference type="GeneID" id="78478749"/>
<comment type="subcellular location">
    <subcellularLocation>
        <location evidence="1">Cell envelope</location>
    </subcellularLocation>
</comment>
<dbReference type="CDD" id="cd19971">
    <property type="entry name" value="PBP1_ABC_sugar_binding-like"/>
    <property type="match status" value="1"/>
</dbReference>
<evidence type="ECO:0000313" key="5">
    <source>
        <dbReference type="EMBL" id="AMK55300.1"/>
    </source>
</evidence>
<dbReference type="Gene3D" id="3.40.50.2300">
    <property type="match status" value="2"/>
</dbReference>
<dbReference type="PANTHER" id="PTHR46847:SF1">
    <property type="entry name" value="D-ALLOSE-BINDING PERIPLASMIC PROTEIN-RELATED"/>
    <property type="match status" value="1"/>
</dbReference>
<evidence type="ECO:0000259" key="4">
    <source>
        <dbReference type="Pfam" id="PF13407"/>
    </source>
</evidence>
<dbReference type="EMBL" id="CP011391">
    <property type="protein sequence ID" value="AMK55300.1"/>
    <property type="molecule type" value="Genomic_DNA"/>
</dbReference>
<gene>
    <name evidence="5" type="ORF">AALO17_21660</name>
</gene>
<feature type="domain" description="Periplasmic binding protein" evidence="4">
    <location>
        <begin position="42"/>
        <end position="289"/>
    </location>
</feature>
<dbReference type="RefSeq" id="WP_082743356.1">
    <property type="nucleotide sequence ID" value="NZ_CAMTBT010000020.1"/>
</dbReference>
<dbReference type="AlphaFoldDB" id="A0A140DXC3"/>
<dbReference type="Proteomes" id="UP000069771">
    <property type="component" value="Chromosome"/>
</dbReference>
<dbReference type="SUPFAM" id="SSF53822">
    <property type="entry name" value="Periplasmic binding protein-like I"/>
    <property type="match status" value="1"/>
</dbReference>
<dbReference type="InterPro" id="IPR028082">
    <property type="entry name" value="Peripla_BP_I"/>
</dbReference>
<dbReference type="Pfam" id="PF13407">
    <property type="entry name" value="Peripla_BP_4"/>
    <property type="match status" value="1"/>
</dbReference>
<dbReference type="OrthoDB" id="9814427at2"/>
<evidence type="ECO:0000256" key="1">
    <source>
        <dbReference type="ARBA" id="ARBA00004196"/>
    </source>
</evidence>
<name>A0A140DXC3_9FIRM</name>
<dbReference type="KEGG" id="fro:AALO17_21660"/>
<keyword evidence="3" id="KW-0732">Signal</keyword>
<proteinExistence type="inferred from homology"/>
<sequence>MKNLKGNLRFWLVMMAVFALGSLVFTAGIIRREHLVFGATYMTMNNPFYQVINTELRKAVTEHGDSLVVRDPLMNADRQIEQVEQFIADDVDGIFVNPVDSVSLGPVLRRAQKAGIPVIAVDSTLKDDSMLLSTVISDNYDAGRQCGQDLLEKTDSARIWLLRHSEAVSASDRIRGFLSVVESVPGYTVIGEAECEGQLEQAMPAMEELIRLHPDGSVVMALNDPSALGAIAALEEAGLNSVLVYGIDGTPDMKSRIAVHPSQFATVAQSPISIGSIAASTMYEHLSGKRVPHYIPVEVSLIDGKTIGGYSLTEWQ</sequence>
<reference evidence="5 6" key="1">
    <citation type="journal article" date="2016" name="Gut Pathog.">
        <title>Whole genome sequencing of "Faecalibaculum rodentium" ALO17, isolated from C57BL/6J laboratory mouse feces.</title>
        <authorList>
            <person name="Lim S."/>
            <person name="Chang D.H."/>
            <person name="Ahn S."/>
            <person name="Kim B.C."/>
        </authorList>
    </citation>
    <scope>NUCLEOTIDE SEQUENCE [LARGE SCALE GENOMIC DNA]</scope>
    <source>
        <strain evidence="5 6">Alo17</strain>
    </source>
</reference>
<dbReference type="GO" id="GO:0030313">
    <property type="term" value="C:cell envelope"/>
    <property type="evidence" value="ECO:0007669"/>
    <property type="project" value="UniProtKB-SubCell"/>
</dbReference>
<dbReference type="PATRIC" id="fig|1702221.3.peg.2105"/>
<accession>A0A140DXC3</accession>
<dbReference type="PANTHER" id="PTHR46847">
    <property type="entry name" value="D-ALLOSE-BINDING PERIPLASMIC PROTEIN-RELATED"/>
    <property type="match status" value="1"/>
</dbReference>
<protein>
    <recommendedName>
        <fullName evidence="4">Periplasmic binding protein domain-containing protein</fullName>
    </recommendedName>
</protein>
<organism evidence="5 6">
    <name type="scientific">Faecalibaculum rodentium</name>
    <dbReference type="NCBI Taxonomy" id="1702221"/>
    <lineage>
        <taxon>Bacteria</taxon>
        <taxon>Bacillati</taxon>
        <taxon>Bacillota</taxon>
        <taxon>Erysipelotrichia</taxon>
        <taxon>Erysipelotrichales</taxon>
        <taxon>Erysipelotrichaceae</taxon>
        <taxon>Faecalibaculum</taxon>
    </lineage>
</organism>
<evidence type="ECO:0000256" key="3">
    <source>
        <dbReference type="ARBA" id="ARBA00022729"/>
    </source>
</evidence>
<keyword evidence="6" id="KW-1185">Reference proteome</keyword>
<evidence type="ECO:0000313" key="6">
    <source>
        <dbReference type="Proteomes" id="UP000069771"/>
    </source>
</evidence>
<comment type="similarity">
    <text evidence="2">Belongs to the bacterial solute-binding protein 2 family.</text>
</comment>
<dbReference type="STRING" id="1702221.AALO17_21660"/>
<dbReference type="GO" id="GO:0030246">
    <property type="term" value="F:carbohydrate binding"/>
    <property type="evidence" value="ECO:0007669"/>
    <property type="project" value="UniProtKB-ARBA"/>
</dbReference>
<evidence type="ECO:0000256" key="2">
    <source>
        <dbReference type="ARBA" id="ARBA00007639"/>
    </source>
</evidence>
<dbReference type="InterPro" id="IPR025997">
    <property type="entry name" value="SBP_2_dom"/>
</dbReference>